<dbReference type="OrthoDB" id="6435878at2759"/>
<keyword evidence="2" id="KW-1185">Reference proteome</keyword>
<dbReference type="Gene3D" id="2.40.70.10">
    <property type="entry name" value="Acid Proteases"/>
    <property type="match status" value="1"/>
</dbReference>
<dbReference type="InterPro" id="IPR021109">
    <property type="entry name" value="Peptidase_aspartic_dom_sf"/>
</dbReference>
<dbReference type="AlphaFoldDB" id="A0A8X6HCM0"/>
<dbReference type="Proteomes" id="UP000887116">
    <property type="component" value="Unassembled WGS sequence"/>
</dbReference>
<accession>A0A8X6HCM0</accession>
<evidence type="ECO:0000313" key="2">
    <source>
        <dbReference type="Proteomes" id="UP000887116"/>
    </source>
</evidence>
<reference evidence="1" key="1">
    <citation type="submission" date="2020-07" db="EMBL/GenBank/DDBJ databases">
        <title>Multicomponent nature underlies the extraordinary mechanical properties of spider dragline silk.</title>
        <authorList>
            <person name="Kono N."/>
            <person name="Nakamura H."/>
            <person name="Mori M."/>
            <person name="Yoshida Y."/>
            <person name="Ohtoshi R."/>
            <person name="Malay A.D."/>
            <person name="Moran D.A.P."/>
            <person name="Tomita M."/>
            <person name="Numata K."/>
            <person name="Arakawa K."/>
        </authorList>
    </citation>
    <scope>NUCLEOTIDE SEQUENCE</scope>
</reference>
<comment type="caution">
    <text evidence="1">The sequence shown here is derived from an EMBL/GenBank/DDBJ whole genome shotgun (WGS) entry which is preliminary data.</text>
</comment>
<sequence length="148" mass="17131">MGSMSTDLTNQNTREVFLQTLTVYIENGNSKQLVRAILDTGSQKSYISKYVAKFIGIKDPSEKRSKLELQDLALKHFENMILRDDEGRYIVSIPWIEGSKKLEDHFSLAKERLEKTIKTLKFTGRLLDYEQVSVDWEKEGIIEKIATR</sequence>
<proteinExistence type="predicted"/>
<evidence type="ECO:0000313" key="1">
    <source>
        <dbReference type="EMBL" id="GFR21212.1"/>
    </source>
</evidence>
<dbReference type="EMBL" id="BMAO01018123">
    <property type="protein sequence ID" value="GFR21212.1"/>
    <property type="molecule type" value="Genomic_DNA"/>
</dbReference>
<gene>
    <name evidence="1" type="primary">AVEN_147440_1</name>
    <name evidence="1" type="ORF">TNCT_563861</name>
</gene>
<organism evidence="1 2">
    <name type="scientific">Trichonephila clavata</name>
    <name type="common">Joro spider</name>
    <name type="synonym">Nephila clavata</name>
    <dbReference type="NCBI Taxonomy" id="2740835"/>
    <lineage>
        <taxon>Eukaryota</taxon>
        <taxon>Metazoa</taxon>
        <taxon>Ecdysozoa</taxon>
        <taxon>Arthropoda</taxon>
        <taxon>Chelicerata</taxon>
        <taxon>Arachnida</taxon>
        <taxon>Araneae</taxon>
        <taxon>Araneomorphae</taxon>
        <taxon>Entelegynae</taxon>
        <taxon>Araneoidea</taxon>
        <taxon>Nephilidae</taxon>
        <taxon>Trichonephila</taxon>
    </lineage>
</organism>
<name>A0A8X6HCM0_TRICU</name>
<protein>
    <submittedName>
        <fullName evidence="1">DUF5641 domain-containing protein</fullName>
    </submittedName>
</protein>